<sequence>MQQQLSLPGKIVALALATVVLVAAAAPAFAHEAPLGNPFETDDRALTIAAGAAYIPC</sequence>
<gene>
    <name evidence="2" type="ORF">NX02_00950</name>
</gene>
<name>W0A4K0_9SPHN</name>
<evidence type="ECO:0000313" key="2">
    <source>
        <dbReference type="EMBL" id="AHE51956.1"/>
    </source>
</evidence>
<proteinExistence type="predicted"/>
<accession>W0A4K0</accession>
<feature type="signal peptide" evidence="1">
    <location>
        <begin position="1"/>
        <end position="30"/>
    </location>
</feature>
<evidence type="ECO:0000313" key="3">
    <source>
        <dbReference type="Proteomes" id="UP000018851"/>
    </source>
</evidence>
<dbReference type="PATRIC" id="fig|1123269.5.peg.190"/>
<dbReference type="KEGG" id="ssan:NX02_00950"/>
<keyword evidence="3" id="KW-1185">Reference proteome</keyword>
<organism evidence="2 3">
    <name type="scientific">Sphingomonas sanxanigenens DSM 19645 = NX02</name>
    <dbReference type="NCBI Taxonomy" id="1123269"/>
    <lineage>
        <taxon>Bacteria</taxon>
        <taxon>Pseudomonadati</taxon>
        <taxon>Pseudomonadota</taxon>
        <taxon>Alphaproteobacteria</taxon>
        <taxon>Sphingomonadales</taxon>
        <taxon>Sphingomonadaceae</taxon>
        <taxon>Sphingomonas</taxon>
    </lineage>
</organism>
<reference evidence="2 3" key="1">
    <citation type="submission" date="2013-07" db="EMBL/GenBank/DDBJ databases">
        <title>Completed genome of Sphingomonas sanxanigenens NX02.</title>
        <authorList>
            <person name="Ma T."/>
            <person name="Huang H."/>
            <person name="Wu M."/>
            <person name="Li X."/>
            <person name="Li G."/>
        </authorList>
    </citation>
    <scope>NUCLEOTIDE SEQUENCE [LARGE SCALE GENOMIC DNA]</scope>
    <source>
        <strain evidence="2 3">NX02</strain>
    </source>
</reference>
<dbReference type="HOGENOM" id="CLU_2994396_0_0_5"/>
<dbReference type="STRING" id="1123269.NX02_00950"/>
<dbReference type="EMBL" id="CP006644">
    <property type="protein sequence ID" value="AHE51956.1"/>
    <property type="molecule type" value="Genomic_DNA"/>
</dbReference>
<feature type="chain" id="PRO_5004784896" evidence="1">
    <location>
        <begin position="31"/>
        <end position="57"/>
    </location>
</feature>
<dbReference type="Proteomes" id="UP000018851">
    <property type="component" value="Chromosome"/>
</dbReference>
<dbReference type="RefSeq" id="WP_158013849.1">
    <property type="nucleotide sequence ID" value="NZ_CP006644.1"/>
</dbReference>
<protein>
    <submittedName>
        <fullName evidence="2">Uncharacterized protein</fullName>
    </submittedName>
</protein>
<dbReference type="AlphaFoldDB" id="W0A4K0"/>
<keyword evidence="1" id="KW-0732">Signal</keyword>
<evidence type="ECO:0000256" key="1">
    <source>
        <dbReference type="SAM" id="SignalP"/>
    </source>
</evidence>